<evidence type="ECO:0000313" key="4">
    <source>
        <dbReference type="Proteomes" id="UP000251942"/>
    </source>
</evidence>
<dbReference type="EMBL" id="LNYB01000026">
    <property type="protein sequence ID" value="KTD02014.1"/>
    <property type="molecule type" value="Genomic_DNA"/>
</dbReference>
<evidence type="ECO:0000313" key="3">
    <source>
        <dbReference type="Proteomes" id="UP000054698"/>
    </source>
</evidence>
<evidence type="ECO:0000313" key="2">
    <source>
        <dbReference type="EMBL" id="SPX59903.1"/>
    </source>
</evidence>
<name>A0A0W0U1Q7_9GAMM</name>
<dbReference type="Proteomes" id="UP000054698">
    <property type="component" value="Unassembled WGS sequence"/>
</dbReference>
<reference evidence="1 3" key="1">
    <citation type="submission" date="2015-11" db="EMBL/GenBank/DDBJ databases">
        <title>Genomic analysis of 38 Legionella species identifies large and diverse effector repertoires.</title>
        <authorList>
            <person name="Burstein D."/>
            <person name="Amaro F."/>
            <person name="Zusman T."/>
            <person name="Lifshitz Z."/>
            <person name="Cohen O."/>
            <person name="Gilbert J.A."/>
            <person name="Pupko T."/>
            <person name="Shuman H.A."/>
            <person name="Segal G."/>
        </authorList>
    </citation>
    <scope>NUCLEOTIDE SEQUENCE [LARGE SCALE GENOMIC DNA]</scope>
    <source>
        <strain evidence="1 3">WO-44C</strain>
    </source>
</reference>
<evidence type="ECO:0000313" key="1">
    <source>
        <dbReference type="EMBL" id="KTD02014.1"/>
    </source>
</evidence>
<organism evidence="1 3">
    <name type="scientific">Legionella feeleii</name>
    <dbReference type="NCBI Taxonomy" id="453"/>
    <lineage>
        <taxon>Bacteria</taxon>
        <taxon>Pseudomonadati</taxon>
        <taxon>Pseudomonadota</taxon>
        <taxon>Gammaproteobacteria</taxon>
        <taxon>Legionellales</taxon>
        <taxon>Legionellaceae</taxon>
        <taxon>Legionella</taxon>
    </lineage>
</organism>
<sequence>MKRQSLKEQIENKIALSKEQVFLRADFDNSKYDQVGRALLILTKEGKLIRVGYGLYAKARPNRLTGKPMFAAKGGFVQVAKEALTRLGVKWRLFSEYQENSPQIPVNAQFVVPSRFSRNIRTGNYRLLIVKKREY</sequence>
<dbReference type="PATRIC" id="fig|453.4.peg.927"/>
<reference evidence="2 4" key="2">
    <citation type="submission" date="2018-06" db="EMBL/GenBank/DDBJ databases">
        <authorList>
            <consortium name="Pathogen Informatics"/>
            <person name="Doyle S."/>
        </authorList>
    </citation>
    <scope>NUCLEOTIDE SEQUENCE [LARGE SCALE GENOMIC DNA]</scope>
    <source>
        <strain evidence="2 4">NCTC12022</strain>
    </source>
</reference>
<keyword evidence="3" id="KW-1185">Reference proteome</keyword>
<protein>
    <recommendedName>
        <fullName evidence="5">Conjugal transfer protein</fullName>
    </recommendedName>
</protein>
<accession>A0A0W0U1Q7</accession>
<evidence type="ECO:0008006" key="5">
    <source>
        <dbReference type="Google" id="ProtNLM"/>
    </source>
</evidence>
<proteinExistence type="predicted"/>
<dbReference type="STRING" id="453.Lfee_0859"/>
<dbReference type="OrthoDB" id="573467at2"/>
<gene>
    <name evidence="1" type="ORF">Lfee_0859</name>
    <name evidence="2" type="ORF">NCTC12022_00614</name>
</gene>
<dbReference type="RefSeq" id="WP_058444231.1">
    <property type="nucleotide sequence ID" value="NZ_CAAAHT010000038.1"/>
</dbReference>
<dbReference type="EMBL" id="UASS01000004">
    <property type="protein sequence ID" value="SPX59903.1"/>
    <property type="molecule type" value="Genomic_DNA"/>
</dbReference>
<dbReference type="Proteomes" id="UP000251942">
    <property type="component" value="Unassembled WGS sequence"/>
</dbReference>
<dbReference type="AlphaFoldDB" id="A0A0W0U1Q7"/>